<organism evidence="3 4">
    <name type="scientific">Actinoplanes lutulentus</name>
    <dbReference type="NCBI Taxonomy" id="1287878"/>
    <lineage>
        <taxon>Bacteria</taxon>
        <taxon>Bacillati</taxon>
        <taxon>Actinomycetota</taxon>
        <taxon>Actinomycetes</taxon>
        <taxon>Micromonosporales</taxon>
        <taxon>Micromonosporaceae</taxon>
        <taxon>Actinoplanes</taxon>
    </lineage>
</organism>
<dbReference type="PANTHER" id="PTHR22916:SF3">
    <property type="entry name" value="UDP-GLCNAC:BETAGAL BETA-1,3-N-ACETYLGLUCOSAMINYLTRANSFERASE-LIKE PROTEIN 1"/>
    <property type="match status" value="1"/>
</dbReference>
<evidence type="ECO:0000313" key="3">
    <source>
        <dbReference type="EMBL" id="RAK28787.1"/>
    </source>
</evidence>
<dbReference type="PANTHER" id="PTHR22916">
    <property type="entry name" value="GLYCOSYLTRANSFERASE"/>
    <property type="match status" value="1"/>
</dbReference>
<dbReference type="Pfam" id="PF00535">
    <property type="entry name" value="Glycos_transf_2"/>
    <property type="match status" value="1"/>
</dbReference>
<feature type="domain" description="Glycosyltransferase 2-like" evidence="1">
    <location>
        <begin position="4"/>
        <end position="125"/>
    </location>
</feature>
<dbReference type="SUPFAM" id="SSF53448">
    <property type="entry name" value="Nucleotide-diphospho-sugar transferases"/>
    <property type="match status" value="1"/>
</dbReference>
<dbReference type="AlphaFoldDB" id="A0A327Z578"/>
<feature type="domain" description="TarS/TarP linker" evidence="2">
    <location>
        <begin position="218"/>
        <end position="316"/>
    </location>
</feature>
<evidence type="ECO:0000313" key="4">
    <source>
        <dbReference type="Proteomes" id="UP000249341"/>
    </source>
</evidence>
<protein>
    <submittedName>
        <fullName evidence="3">Glycosyltransferase involved in cell wall biosynthesis</fullName>
    </submittedName>
</protein>
<dbReference type="OrthoDB" id="2676521at2"/>
<dbReference type="InterPro" id="IPR001173">
    <property type="entry name" value="Glyco_trans_2-like"/>
</dbReference>
<reference evidence="3 4" key="1">
    <citation type="submission" date="2018-06" db="EMBL/GenBank/DDBJ databases">
        <title>Genomic Encyclopedia of Type Strains, Phase III (KMG-III): the genomes of soil and plant-associated and newly described type strains.</title>
        <authorList>
            <person name="Whitman W."/>
        </authorList>
    </citation>
    <scope>NUCLEOTIDE SEQUENCE [LARGE SCALE GENOMIC DNA]</scope>
    <source>
        <strain evidence="3 4">CGMCC 4.7090</strain>
    </source>
</reference>
<dbReference type="EMBL" id="QLMJ01000019">
    <property type="protein sequence ID" value="RAK28787.1"/>
    <property type="molecule type" value="Genomic_DNA"/>
</dbReference>
<comment type="caution">
    <text evidence="3">The sequence shown here is derived from an EMBL/GenBank/DDBJ whole genome shotgun (WGS) entry which is preliminary data.</text>
</comment>
<keyword evidence="4" id="KW-1185">Reference proteome</keyword>
<dbReference type="Pfam" id="PF22181">
    <property type="entry name" value="TarS_linker"/>
    <property type="match status" value="1"/>
</dbReference>
<proteinExistence type="predicted"/>
<keyword evidence="3" id="KW-0808">Transferase</keyword>
<accession>A0A327Z578</accession>
<dbReference type="Proteomes" id="UP000249341">
    <property type="component" value="Unassembled WGS sequence"/>
</dbReference>
<sequence length="621" mass="69577">MKVSVVIPVYNPGPYVEDCINSLVHQSLPADEYEICFVDDGSTDETPARLDKLAGEHANVRVIHQEPSGWSGRPRNVGIEATTGEYIMFVDNDDYLGPEALERMYEYGVAHHADVIVGKMAGKGRPVPLELFRENRPYASVRNAPLIDSLTPHKMVRREFLDRIGLRFREGRRRLEDHVFVAEAYLRAENVAVLSDYVCYYHVKRDDASNAGFRPIEPAGYFGNLREALDVVEKYTEPGPLRDGLFRRWLRNEIVERLRGRRLLAMDPEYRQEMFREMRAVTERFGPGVAAGLAPLQRVVAGLLSEGRLTDLETLAAWEVTVTPSGDLRKLAWRDGVLQVTFTVEYRGVTALDDGTLRLPIPESVPARFEASKVDLVIRERATAAEFYQPITFERERVPATDPAMVRLRLRATALITPGPAVGDGIWDVYIRYALAGWNKETRLGALRGPDADAGRRLGVIGGRSVLPYWTDPHQNLSLDVRESTNRLRYDLLPVRPEQVSVSGDRIAVSLPVHVDAVTTGRIRLTRAKTHEVEVDAVLTPVPGGCVLEAALTRLPAGRYRIAVGLGRSDRAPTDLRLTLIVGERGAREVRAAEDTSPAARPVPWALRKYLIRLLRPARRP</sequence>
<dbReference type="InterPro" id="IPR029044">
    <property type="entry name" value="Nucleotide-diphossugar_trans"/>
</dbReference>
<gene>
    <name evidence="3" type="ORF">B0I29_119125</name>
</gene>
<name>A0A327Z578_9ACTN</name>
<dbReference type="CDD" id="cd00761">
    <property type="entry name" value="Glyco_tranf_GTA_type"/>
    <property type="match status" value="1"/>
</dbReference>
<dbReference type="GO" id="GO:0016758">
    <property type="term" value="F:hexosyltransferase activity"/>
    <property type="evidence" value="ECO:0007669"/>
    <property type="project" value="UniProtKB-ARBA"/>
</dbReference>
<evidence type="ECO:0000259" key="2">
    <source>
        <dbReference type="Pfam" id="PF22181"/>
    </source>
</evidence>
<dbReference type="RefSeq" id="WP_111653238.1">
    <property type="nucleotide sequence ID" value="NZ_JACHWI010000018.1"/>
</dbReference>
<dbReference type="Gene3D" id="3.90.550.10">
    <property type="entry name" value="Spore Coat Polysaccharide Biosynthesis Protein SpsA, Chain A"/>
    <property type="match status" value="1"/>
</dbReference>
<evidence type="ECO:0000259" key="1">
    <source>
        <dbReference type="Pfam" id="PF00535"/>
    </source>
</evidence>
<dbReference type="InterPro" id="IPR054028">
    <property type="entry name" value="TarS/TarP_linker"/>
</dbReference>